<evidence type="ECO:0000256" key="1">
    <source>
        <dbReference type="SAM" id="Phobius"/>
    </source>
</evidence>
<protein>
    <submittedName>
        <fullName evidence="2">Uncharacterized protein</fullName>
    </submittedName>
</protein>
<dbReference type="AlphaFoldDB" id="A0A090AQT6"/>
<feature type="transmembrane region" description="Helical" evidence="1">
    <location>
        <begin position="12"/>
        <end position="34"/>
    </location>
</feature>
<keyword evidence="3" id="KW-1185">Reference proteome</keyword>
<keyword evidence="1" id="KW-1133">Transmembrane helix</keyword>
<dbReference type="OrthoDB" id="6194880at2"/>
<sequence length="250" mass="28541">MIRFKYSQLVNTAILGLMGVLIGLIYLAICWGLADLLAKPASYHLLRWEKQGLTLETAWQTTLTQLQWANDLEPEHPDLLELLARVHYLLAISNRGIKLQLTSLQQALDYNLKAIQQRPVSAYTWANVALLKSQLKQYDAQFETALKQAIVLGQWEPLVQHLVIEAGLVAWYQLPQSTRWLVLAAIERGMLIQPQLISALMNKYQRIYTLCAYLDLHKEHPGFAHTLSIDREPVQLIQFCQQVNLGESNS</sequence>
<proteinExistence type="predicted"/>
<dbReference type="SUPFAM" id="SSF48452">
    <property type="entry name" value="TPR-like"/>
    <property type="match status" value="1"/>
</dbReference>
<keyword evidence="1" id="KW-0472">Membrane</keyword>
<dbReference type="HOGENOM" id="CLU_1110987_0_0_6"/>
<evidence type="ECO:0000313" key="3">
    <source>
        <dbReference type="Proteomes" id="UP000031623"/>
    </source>
</evidence>
<dbReference type="InterPro" id="IPR011990">
    <property type="entry name" value="TPR-like_helical_dom_sf"/>
</dbReference>
<dbReference type="KEGG" id="tig:THII_3763"/>
<dbReference type="Proteomes" id="UP000031623">
    <property type="component" value="Chromosome"/>
</dbReference>
<dbReference type="STRING" id="40754.THII_3763"/>
<dbReference type="Gene3D" id="1.25.40.10">
    <property type="entry name" value="Tetratricopeptide repeat domain"/>
    <property type="match status" value="1"/>
</dbReference>
<dbReference type="EMBL" id="AP014633">
    <property type="protein sequence ID" value="BAP58060.1"/>
    <property type="molecule type" value="Genomic_DNA"/>
</dbReference>
<reference evidence="2 3" key="1">
    <citation type="journal article" date="2014" name="ISME J.">
        <title>Ecophysiology of Thioploca ingrica as revealed by the complete genome sequence supplemented with proteomic evidence.</title>
        <authorList>
            <person name="Kojima H."/>
            <person name="Ogura Y."/>
            <person name="Yamamoto N."/>
            <person name="Togashi T."/>
            <person name="Mori H."/>
            <person name="Watanabe T."/>
            <person name="Nemoto F."/>
            <person name="Kurokawa K."/>
            <person name="Hayashi T."/>
            <person name="Fukui M."/>
        </authorList>
    </citation>
    <scope>NUCLEOTIDE SEQUENCE [LARGE SCALE GENOMIC DNA]</scope>
</reference>
<evidence type="ECO:0000313" key="2">
    <source>
        <dbReference type="EMBL" id="BAP58060.1"/>
    </source>
</evidence>
<organism evidence="2 3">
    <name type="scientific">Thioploca ingrica</name>
    <dbReference type="NCBI Taxonomy" id="40754"/>
    <lineage>
        <taxon>Bacteria</taxon>
        <taxon>Pseudomonadati</taxon>
        <taxon>Pseudomonadota</taxon>
        <taxon>Gammaproteobacteria</taxon>
        <taxon>Thiotrichales</taxon>
        <taxon>Thiotrichaceae</taxon>
        <taxon>Thioploca</taxon>
    </lineage>
</organism>
<name>A0A090AQT6_9GAMM</name>
<accession>A0A090AQT6</accession>
<keyword evidence="1" id="KW-0812">Transmembrane</keyword>
<gene>
    <name evidence="2" type="ORF">THII_3763</name>
</gene>